<protein>
    <submittedName>
        <fullName evidence="1">SDR family oxidoreductase</fullName>
    </submittedName>
</protein>
<dbReference type="EMBL" id="CP035758">
    <property type="protein sequence ID" value="QBD79408.1"/>
    <property type="molecule type" value="Genomic_DNA"/>
</dbReference>
<evidence type="ECO:0000313" key="1">
    <source>
        <dbReference type="EMBL" id="QBD79408.1"/>
    </source>
</evidence>
<dbReference type="PANTHER" id="PTHR43544:SF2">
    <property type="entry name" value="OXIDOREDUCTASE"/>
    <property type="match status" value="1"/>
</dbReference>
<dbReference type="InterPro" id="IPR002347">
    <property type="entry name" value="SDR_fam"/>
</dbReference>
<dbReference type="SUPFAM" id="SSF51735">
    <property type="entry name" value="NAD(P)-binding Rossmann-fold domains"/>
    <property type="match status" value="1"/>
</dbReference>
<dbReference type="InterPro" id="IPR036291">
    <property type="entry name" value="NAD(P)-bd_dom_sf"/>
</dbReference>
<dbReference type="GO" id="GO:0016491">
    <property type="term" value="F:oxidoreductase activity"/>
    <property type="evidence" value="ECO:0007669"/>
    <property type="project" value="TreeGrafter"/>
</dbReference>
<dbReference type="PRINTS" id="PR00081">
    <property type="entry name" value="GDHRDH"/>
</dbReference>
<dbReference type="CDD" id="cd05233">
    <property type="entry name" value="SDR_c"/>
    <property type="match status" value="1"/>
</dbReference>
<dbReference type="KEGG" id="kbs:EPA93_26840"/>
<dbReference type="RefSeq" id="WP_129890461.1">
    <property type="nucleotide sequence ID" value="NZ_CP035758.1"/>
</dbReference>
<organism evidence="1 2">
    <name type="scientific">Ktedonosporobacter rubrisoli</name>
    <dbReference type="NCBI Taxonomy" id="2509675"/>
    <lineage>
        <taxon>Bacteria</taxon>
        <taxon>Bacillati</taxon>
        <taxon>Chloroflexota</taxon>
        <taxon>Ktedonobacteria</taxon>
        <taxon>Ktedonobacterales</taxon>
        <taxon>Ktedonosporobacteraceae</taxon>
        <taxon>Ktedonosporobacter</taxon>
    </lineage>
</organism>
<dbReference type="AlphaFoldDB" id="A0A4P6JUT2"/>
<reference evidence="1 2" key="1">
    <citation type="submission" date="2019-01" db="EMBL/GenBank/DDBJ databases">
        <title>Ktedonosporobacter rubrisoli SCAWS-G2.</title>
        <authorList>
            <person name="Huang Y."/>
            <person name="Yan B."/>
        </authorList>
    </citation>
    <scope>NUCLEOTIDE SEQUENCE [LARGE SCALE GENOMIC DNA]</scope>
    <source>
        <strain evidence="1 2">SCAWS-G2</strain>
    </source>
</reference>
<dbReference type="Gene3D" id="3.40.50.720">
    <property type="entry name" value="NAD(P)-binding Rossmann-like Domain"/>
    <property type="match status" value="2"/>
</dbReference>
<evidence type="ECO:0000313" key="2">
    <source>
        <dbReference type="Proteomes" id="UP000290365"/>
    </source>
</evidence>
<gene>
    <name evidence="1" type="ORF">EPA93_26840</name>
</gene>
<dbReference type="Proteomes" id="UP000290365">
    <property type="component" value="Chromosome"/>
</dbReference>
<dbReference type="Pfam" id="PF00106">
    <property type="entry name" value="adh_short"/>
    <property type="match status" value="1"/>
</dbReference>
<sequence>MTDIRRHLPLIISCLRRQLAQQSSVEASRTELGKLLPASYGINAGSLQSAQGERSAPFEIVIYDKTIPSPQAECEPAGLDIRRALAVIKLAQAADMDTLAHSIEAIASAKRLRPAIPIMPEQLKNPSRVLSKLLPLGIIIVQQLNDAKNYDQEGLILGLDALLKDQNALLRPDFLLVPGSQLSYQNPLFEQAPFSETTINIACEPALSRPRSCYVCKQRFTRRHFFYPYLCLPCADLNYRKRTIPLELTGRCALVTGARIRIGYATALRLLRAGAHVIATTRFPHDAARRYSSEPDFAEWQERLQIYGLDFRNLPVLEHFIAHLQATYSGLDILINNAAQTVRRPVQYYAALQAGEAMSLSTLPAEQQLLIRQSHIALPAPAFPRAEEAQRLFASSPLALAQADESAALAAPITGREVEPVPPHNGDQPNSWTLRLDEISLSEFLEVQVINVTAPFLLISRLRPLIRNSSFPERFVVNVSAIEGQFAHVKQGSHPHTNMAKASLNMLTHSAAADLATDHIYMNSVDPGWISLQTLDPESTVLPEGLPLDLVDAAARICDPIFTGIQSGKASSGQFYKDYQAASW</sequence>
<dbReference type="OrthoDB" id="56744at2"/>
<dbReference type="PANTHER" id="PTHR43544">
    <property type="entry name" value="SHORT-CHAIN DEHYDROGENASE/REDUCTASE"/>
    <property type="match status" value="1"/>
</dbReference>
<name>A0A4P6JUT2_KTERU</name>
<accession>A0A4P6JUT2</accession>
<dbReference type="GO" id="GO:0005737">
    <property type="term" value="C:cytoplasm"/>
    <property type="evidence" value="ECO:0007669"/>
    <property type="project" value="TreeGrafter"/>
</dbReference>
<proteinExistence type="predicted"/>
<dbReference type="InterPro" id="IPR051468">
    <property type="entry name" value="Fungal_SecMetab_SDRs"/>
</dbReference>
<keyword evidence="2" id="KW-1185">Reference proteome</keyword>
<dbReference type="Pfam" id="PF13561">
    <property type="entry name" value="adh_short_C2"/>
    <property type="match status" value="1"/>
</dbReference>